<feature type="compositionally biased region" description="Basic and acidic residues" evidence="1">
    <location>
        <begin position="840"/>
        <end position="853"/>
    </location>
</feature>
<feature type="compositionally biased region" description="Low complexity" evidence="1">
    <location>
        <begin position="223"/>
        <end position="235"/>
    </location>
</feature>
<reference evidence="2 3" key="1">
    <citation type="submission" date="2014-04" db="EMBL/GenBank/DDBJ databases">
        <authorList>
            <consortium name="DOE Joint Genome Institute"/>
            <person name="Kuo A."/>
            <person name="Ruytinx J."/>
            <person name="Rineau F."/>
            <person name="Colpaert J."/>
            <person name="Kohler A."/>
            <person name="Nagy L.G."/>
            <person name="Floudas D."/>
            <person name="Copeland A."/>
            <person name="Barry K.W."/>
            <person name="Cichocki N."/>
            <person name="Veneault-Fourrey C."/>
            <person name="LaButti K."/>
            <person name="Lindquist E.A."/>
            <person name="Lipzen A."/>
            <person name="Lundell T."/>
            <person name="Morin E."/>
            <person name="Murat C."/>
            <person name="Sun H."/>
            <person name="Tunlid A."/>
            <person name="Henrissat B."/>
            <person name="Grigoriev I.V."/>
            <person name="Hibbett D.S."/>
            <person name="Martin F."/>
            <person name="Nordberg H.P."/>
            <person name="Cantor M.N."/>
            <person name="Hua S.X."/>
        </authorList>
    </citation>
    <scope>NUCLEOTIDE SEQUENCE [LARGE SCALE GENOMIC DNA]</scope>
    <source>
        <strain evidence="2 3">UH-Slu-Lm8-n1</strain>
    </source>
</reference>
<dbReference type="InParanoid" id="A0A0D0AHA4"/>
<feature type="compositionally biased region" description="Polar residues" evidence="1">
    <location>
        <begin position="210"/>
        <end position="219"/>
    </location>
</feature>
<feature type="compositionally biased region" description="Basic and acidic residues" evidence="1">
    <location>
        <begin position="872"/>
        <end position="881"/>
    </location>
</feature>
<evidence type="ECO:0000256" key="1">
    <source>
        <dbReference type="SAM" id="MobiDB-lite"/>
    </source>
</evidence>
<gene>
    <name evidence="2" type="ORF">CY34DRAFT_110568</name>
</gene>
<sequence>MSSNLLDWKSSAFNRSPTLNGIEECKALLPCPEHLNSIAGHDRCWNSALLSLCTALDRLTGGSTIVLHHPGATSPGLDISPENLKAEVYVNPKVLLDHHELHLVITQISQLFITDYVTPLARAFVENRIQNNWNSSGSQTPLKGKTTSKGKGIMWKPTQIQLMHTRESVSMSHLVPKEEPSQRIAVQAASPMERVSTSHFVSKEEPSRRTAVSETSPMTLTVLDQSLSSESLSSDQGKRRHPPSNSDNRHYPPATPTKGKSASFGWSLPTPITPMLITARSPSESRQYNVPTLLPFGTETEAVLEELGYLDHFHQVCISISKDFLPKQWIMKLQELAEISGEHTKAIGNAMLTDSQPVTSFTVRITVMVLPVTAHSHNPQWLVPRARALYIKVSKEVHQQLTERRQAKRLDEDQEIRAVLNYIHAKATELALKFKQPRRRYLEWLSLGSVIHCRKHNKTSAWHAYMHFKGIENNANKSFSEKSNIANLVKEKTEYHRLTAEEKEQLIIDFDKVKKSSQDRPPNITTKSRSAECSWSFQFVREELEALKEHIGAEAFIVMVRGVSDFTMVPKAFFTSPAAEHFVRLYLRKDIAQMATDFESTILANGLIMNTAANHRQRVANAKTAIRNGLHASLCEVTNNPAAVMEFKCYNDLVQRYHVKLVGWNHPYWANPSDLKGGIESLENVVLAIQANTCKFVTITPQEAKERMRRIKDGETLTPDIKPSLTPNLEPSLTPDLEPSMPPNLPTPNLTQPANICVASSEPYVHPSSFTDEMVDPALRALDHAASGNGPPMVQFPPTPPMPTPLPIAGEVHVLVAATNRGKRATDVSTGTSCSKRARKLTEKGQSELESRTRAQCGPTKKGTQCSQKSNAHVESDHENT</sequence>
<feature type="compositionally biased region" description="Polar residues" evidence="1">
    <location>
        <begin position="134"/>
        <end position="149"/>
    </location>
</feature>
<dbReference type="HOGENOM" id="CLU_360991_0_0_1"/>
<keyword evidence="3" id="KW-1185">Reference proteome</keyword>
<evidence type="ECO:0000313" key="2">
    <source>
        <dbReference type="EMBL" id="KIK33657.1"/>
    </source>
</evidence>
<name>A0A0D0AHA4_9AGAM</name>
<accession>A0A0D0AHA4</accession>
<proteinExistence type="predicted"/>
<reference evidence="3" key="2">
    <citation type="submission" date="2015-01" db="EMBL/GenBank/DDBJ databases">
        <title>Evolutionary Origins and Diversification of the Mycorrhizal Mutualists.</title>
        <authorList>
            <consortium name="DOE Joint Genome Institute"/>
            <consortium name="Mycorrhizal Genomics Consortium"/>
            <person name="Kohler A."/>
            <person name="Kuo A."/>
            <person name="Nagy L.G."/>
            <person name="Floudas D."/>
            <person name="Copeland A."/>
            <person name="Barry K.W."/>
            <person name="Cichocki N."/>
            <person name="Veneault-Fourrey C."/>
            <person name="LaButti K."/>
            <person name="Lindquist E.A."/>
            <person name="Lipzen A."/>
            <person name="Lundell T."/>
            <person name="Morin E."/>
            <person name="Murat C."/>
            <person name="Riley R."/>
            <person name="Ohm R."/>
            <person name="Sun H."/>
            <person name="Tunlid A."/>
            <person name="Henrissat B."/>
            <person name="Grigoriev I.V."/>
            <person name="Hibbett D.S."/>
            <person name="Martin F."/>
        </authorList>
    </citation>
    <scope>NUCLEOTIDE SEQUENCE [LARGE SCALE GENOMIC DNA]</scope>
    <source>
        <strain evidence="3">UH-Slu-Lm8-n1</strain>
    </source>
</reference>
<feature type="region of interest" description="Disordered" evidence="1">
    <location>
        <begin position="715"/>
        <end position="738"/>
    </location>
</feature>
<feature type="region of interest" description="Disordered" evidence="1">
    <location>
        <begin position="823"/>
        <end position="881"/>
    </location>
</feature>
<feature type="region of interest" description="Disordered" evidence="1">
    <location>
        <begin position="170"/>
        <end position="265"/>
    </location>
</feature>
<evidence type="ECO:0000313" key="3">
    <source>
        <dbReference type="Proteomes" id="UP000054485"/>
    </source>
</evidence>
<organism evidence="2 3">
    <name type="scientific">Suillus luteus UH-Slu-Lm8-n1</name>
    <dbReference type="NCBI Taxonomy" id="930992"/>
    <lineage>
        <taxon>Eukaryota</taxon>
        <taxon>Fungi</taxon>
        <taxon>Dikarya</taxon>
        <taxon>Basidiomycota</taxon>
        <taxon>Agaricomycotina</taxon>
        <taxon>Agaricomycetes</taxon>
        <taxon>Agaricomycetidae</taxon>
        <taxon>Boletales</taxon>
        <taxon>Suillineae</taxon>
        <taxon>Suillaceae</taxon>
        <taxon>Suillus</taxon>
    </lineage>
</organism>
<protein>
    <submittedName>
        <fullName evidence="2">Uncharacterized protein</fullName>
    </submittedName>
</protein>
<dbReference type="Proteomes" id="UP000054485">
    <property type="component" value="Unassembled WGS sequence"/>
</dbReference>
<dbReference type="OrthoDB" id="2690792at2759"/>
<feature type="compositionally biased region" description="Polar residues" evidence="1">
    <location>
        <begin position="862"/>
        <end position="871"/>
    </location>
</feature>
<dbReference type="AlphaFoldDB" id="A0A0D0AHA4"/>
<feature type="region of interest" description="Disordered" evidence="1">
    <location>
        <begin position="134"/>
        <end position="154"/>
    </location>
</feature>
<dbReference type="EMBL" id="KN835894">
    <property type="protein sequence ID" value="KIK33657.1"/>
    <property type="molecule type" value="Genomic_DNA"/>
</dbReference>